<reference evidence="2" key="1">
    <citation type="submission" date="2020-11" db="EMBL/GenBank/DDBJ databases">
        <title>Halonatronomonas betainensis gen. nov., sp. nov. a novel haloalkaliphilic representative of the family Halanaerobiacae capable of betaine degradation.</title>
        <authorList>
            <person name="Boltyanskaya Y."/>
            <person name="Kevbrin V."/>
            <person name="Detkova E."/>
            <person name="Grouzdev D.S."/>
            <person name="Koziaeva V."/>
            <person name="Zhilina T."/>
        </authorList>
    </citation>
    <scope>NUCLEOTIDE SEQUENCE</scope>
    <source>
        <strain evidence="2">Z-7014</strain>
    </source>
</reference>
<evidence type="ECO:0000313" key="2">
    <source>
        <dbReference type="EMBL" id="MBF8437828.1"/>
    </source>
</evidence>
<organism evidence="2 3">
    <name type="scientific">Halonatronomonas betaini</name>
    <dbReference type="NCBI Taxonomy" id="2778430"/>
    <lineage>
        <taxon>Bacteria</taxon>
        <taxon>Bacillati</taxon>
        <taxon>Bacillota</taxon>
        <taxon>Clostridia</taxon>
        <taxon>Halanaerobiales</taxon>
        <taxon>Halarsenatibacteraceae</taxon>
        <taxon>Halonatronomonas</taxon>
    </lineage>
</organism>
<dbReference type="InterPro" id="IPR000182">
    <property type="entry name" value="GNAT_dom"/>
</dbReference>
<feature type="domain" description="N-acetyltransferase" evidence="1">
    <location>
        <begin position="1"/>
        <end position="162"/>
    </location>
</feature>
<dbReference type="AlphaFoldDB" id="A0A931AZV5"/>
<dbReference type="EMBL" id="JADPIE010000007">
    <property type="protein sequence ID" value="MBF8437828.1"/>
    <property type="molecule type" value="Genomic_DNA"/>
</dbReference>
<dbReference type="Gene3D" id="3.40.630.30">
    <property type="match status" value="1"/>
</dbReference>
<sequence>MIIKELKKVEDLDAGIKLWNKNYTKYSLERDLYRQNLLAPYSGLQIRLFGGFENNRLIAFAAIKQPVEELTNYVGPERGWISLLVAESGAGSTDWKELLAYVTKELKNFGARFISYGQDPQNFLPGLPVDYESEKTAWLEAGFQDAGLESDLRRVYKSEPDARDFSDDSYLVRQSEVTDRRNLLEFLKEEFPGRWQYEAENISCWPGGIQDYYLLLKKKAIIGFARTNRQDGFYRGPNVNFGGVSGETFAGLGPLGIAENWRGQGLSTPFLQQILKQLYNDGYKEITIDWTTLVEYYKRFGYEVVHQYIPLQKELN</sequence>
<evidence type="ECO:0000259" key="1">
    <source>
        <dbReference type="PROSITE" id="PS51186"/>
    </source>
</evidence>
<accession>A0A931AZV5</accession>
<evidence type="ECO:0000313" key="3">
    <source>
        <dbReference type="Proteomes" id="UP000621436"/>
    </source>
</evidence>
<dbReference type="SUPFAM" id="SSF55729">
    <property type="entry name" value="Acyl-CoA N-acyltransferases (Nat)"/>
    <property type="match status" value="1"/>
</dbReference>
<dbReference type="InterPro" id="IPR016181">
    <property type="entry name" value="Acyl_CoA_acyltransferase"/>
</dbReference>
<protein>
    <submittedName>
        <fullName evidence="2">GNAT family N-acetyltransferase</fullName>
    </submittedName>
</protein>
<name>A0A931AZV5_9FIRM</name>
<comment type="caution">
    <text evidence="2">The sequence shown here is derived from an EMBL/GenBank/DDBJ whole genome shotgun (WGS) entry which is preliminary data.</text>
</comment>
<proteinExistence type="predicted"/>
<dbReference type="Proteomes" id="UP000621436">
    <property type="component" value="Unassembled WGS sequence"/>
</dbReference>
<dbReference type="CDD" id="cd04301">
    <property type="entry name" value="NAT_SF"/>
    <property type="match status" value="1"/>
</dbReference>
<feature type="domain" description="N-acetyltransferase" evidence="1">
    <location>
        <begin position="170"/>
        <end position="316"/>
    </location>
</feature>
<dbReference type="PROSITE" id="PS51186">
    <property type="entry name" value="GNAT"/>
    <property type="match status" value="2"/>
</dbReference>
<dbReference type="Pfam" id="PF00583">
    <property type="entry name" value="Acetyltransf_1"/>
    <property type="match status" value="1"/>
</dbReference>
<keyword evidence="3" id="KW-1185">Reference proteome</keyword>
<dbReference type="GO" id="GO:0016747">
    <property type="term" value="F:acyltransferase activity, transferring groups other than amino-acyl groups"/>
    <property type="evidence" value="ECO:0007669"/>
    <property type="project" value="InterPro"/>
</dbReference>
<dbReference type="RefSeq" id="WP_270454857.1">
    <property type="nucleotide sequence ID" value="NZ_JADPIE010000007.1"/>
</dbReference>
<gene>
    <name evidence="2" type="ORF">I0Q91_12090</name>
</gene>